<evidence type="ECO:0000313" key="3">
    <source>
        <dbReference type="WBParaSite" id="sdigi.contig2.g260.t1"/>
    </source>
</evidence>
<feature type="compositionally biased region" description="Polar residues" evidence="1">
    <location>
        <begin position="66"/>
        <end position="75"/>
    </location>
</feature>
<organism evidence="2 3">
    <name type="scientific">Setaria digitata</name>
    <dbReference type="NCBI Taxonomy" id="48799"/>
    <lineage>
        <taxon>Eukaryota</taxon>
        <taxon>Metazoa</taxon>
        <taxon>Ecdysozoa</taxon>
        <taxon>Nematoda</taxon>
        <taxon>Chromadorea</taxon>
        <taxon>Rhabditida</taxon>
        <taxon>Spirurina</taxon>
        <taxon>Spiruromorpha</taxon>
        <taxon>Filarioidea</taxon>
        <taxon>Setariidae</taxon>
        <taxon>Setaria</taxon>
    </lineage>
</organism>
<protein>
    <submittedName>
        <fullName evidence="3">Uncharacterized protein</fullName>
    </submittedName>
</protein>
<name>A0A915PIW7_9BILA</name>
<dbReference type="WBParaSite" id="sdigi.contig2.g260.t1">
    <property type="protein sequence ID" value="sdigi.contig2.g260.t1"/>
    <property type="gene ID" value="sdigi.contig2.g260"/>
</dbReference>
<dbReference type="AlphaFoldDB" id="A0A915PIW7"/>
<keyword evidence="2" id="KW-1185">Reference proteome</keyword>
<dbReference type="Proteomes" id="UP000887581">
    <property type="component" value="Unplaced"/>
</dbReference>
<evidence type="ECO:0000313" key="2">
    <source>
        <dbReference type="Proteomes" id="UP000887581"/>
    </source>
</evidence>
<proteinExistence type="predicted"/>
<evidence type="ECO:0000256" key="1">
    <source>
        <dbReference type="SAM" id="MobiDB-lite"/>
    </source>
</evidence>
<accession>A0A915PIW7</accession>
<sequence>MFRHLSHPVCTNHTEIHVLKLLAKYWCEGDRFESESGSGEEDNNCPEQGRAEETTVPTQKLPPSDLLNNNHSYLPSSIPPVPRFPMLLV</sequence>
<reference evidence="3" key="1">
    <citation type="submission" date="2022-11" db="UniProtKB">
        <authorList>
            <consortium name="WormBaseParasite"/>
        </authorList>
    </citation>
    <scope>IDENTIFICATION</scope>
</reference>
<feature type="region of interest" description="Disordered" evidence="1">
    <location>
        <begin position="32"/>
        <end position="81"/>
    </location>
</feature>